<dbReference type="GO" id="GO:0071025">
    <property type="term" value="P:RNA surveillance"/>
    <property type="evidence" value="ECO:0007669"/>
    <property type="project" value="InterPro"/>
</dbReference>
<dbReference type="NCBIfam" id="TIGR00111">
    <property type="entry name" value="pelota"/>
    <property type="match status" value="1"/>
</dbReference>
<dbReference type="SUPFAM" id="SSF55315">
    <property type="entry name" value="L30e-like"/>
    <property type="match status" value="1"/>
</dbReference>
<evidence type="ECO:0000259" key="7">
    <source>
        <dbReference type="SMART" id="SM01194"/>
    </source>
</evidence>
<dbReference type="STRING" id="578462.A0A0L0SZL3"/>
<dbReference type="InterPro" id="IPR005141">
    <property type="entry name" value="eRF1_2"/>
</dbReference>
<proteinExistence type="inferred from homology"/>
<dbReference type="SMART" id="SM01194">
    <property type="entry name" value="eRF1_1"/>
    <property type="match status" value="1"/>
</dbReference>
<dbReference type="Gene3D" id="3.30.420.60">
    <property type="entry name" value="eRF1 domain 2"/>
    <property type="match status" value="1"/>
</dbReference>
<dbReference type="AlphaFoldDB" id="A0A0L0SZL3"/>
<evidence type="ECO:0000256" key="3">
    <source>
        <dbReference type="ARBA" id="ARBA00009504"/>
    </source>
</evidence>
<dbReference type="InterPro" id="IPR042226">
    <property type="entry name" value="eFR1_2_sf"/>
</dbReference>
<dbReference type="Gene3D" id="3.30.1330.30">
    <property type="match status" value="1"/>
</dbReference>
<keyword evidence="5 6" id="KW-0479">Metal-binding</keyword>
<dbReference type="VEuPathDB" id="FungiDB:AMAG_13122"/>
<dbReference type="OMA" id="DDLWHLK"/>
<dbReference type="GO" id="GO:0070651">
    <property type="term" value="P:nonfunctional rRNA decay"/>
    <property type="evidence" value="ECO:0007669"/>
    <property type="project" value="TreeGrafter"/>
</dbReference>
<dbReference type="Pfam" id="PF26356">
    <property type="entry name" value="Pelota_N"/>
    <property type="match status" value="1"/>
</dbReference>
<dbReference type="PANTHER" id="PTHR10853">
    <property type="entry name" value="PELOTA"/>
    <property type="match status" value="1"/>
</dbReference>
<evidence type="ECO:0000256" key="5">
    <source>
        <dbReference type="ARBA" id="ARBA00022723"/>
    </source>
</evidence>
<comment type="subcellular location">
    <subcellularLocation>
        <location evidence="2 6">Cytoplasm</location>
    </subcellularLocation>
</comment>
<dbReference type="eggNOG" id="KOG2869">
    <property type="taxonomic scope" value="Eukaryota"/>
</dbReference>
<comment type="cofactor">
    <cofactor evidence="1 6">
        <name>a divalent metal cation</name>
        <dbReference type="ChEBI" id="CHEBI:60240"/>
    </cofactor>
</comment>
<evidence type="ECO:0000313" key="9">
    <source>
        <dbReference type="Proteomes" id="UP000054350"/>
    </source>
</evidence>
<protein>
    <recommendedName>
        <fullName evidence="6">Protein DOM34 homolog</fullName>
    </recommendedName>
</protein>
<dbReference type="InterPro" id="IPR005140">
    <property type="entry name" value="eRF1_Pelota-like_N"/>
</dbReference>
<dbReference type="SUPFAM" id="SSF159065">
    <property type="entry name" value="Dom34/Pelota N-terminal domain-like"/>
    <property type="match status" value="1"/>
</dbReference>
<keyword evidence="4 6" id="KW-0963">Cytoplasm</keyword>
<accession>A0A0L0SZL3</accession>
<evidence type="ECO:0000256" key="4">
    <source>
        <dbReference type="ARBA" id="ARBA00022490"/>
    </source>
</evidence>
<dbReference type="GO" id="GO:0070966">
    <property type="term" value="P:nuclear-transcribed mRNA catabolic process, no-go decay"/>
    <property type="evidence" value="ECO:0007669"/>
    <property type="project" value="InterPro"/>
</dbReference>
<dbReference type="GO" id="GO:0070481">
    <property type="term" value="P:nuclear-transcribed mRNA catabolic process, non-stop decay"/>
    <property type="evidence" value="ECO:0007669"/>
    <property type="project" value="InterPro"/>
</dbReference>
<dbReference type="InterPro" id="IPR038069">
    <property type="entry name" value="Pelota/DOM34_N"/>
</dbReference>
<dbReference type="InterPro" id="IPR029064">
    <property type="entry name" value="Ribosomal_eL30-like_sf"/>
</dbReference>
<dbReference type="GO" id="GO:0032790">
    <property type="term" value="P:ribosome disassembly"/>
    <property type="evidence" value="ECO:0007669"/>
    <property type="project" value="TreeGrafter"/>
</dbReference>
<dbReference type="InterPro" id="IPR058547">
    <property type="entry name" value="Pelota_N"/>
</dbReference>
<gene>
    <name evidence="8" type="ORF">AMAG_13122</name>
</gene>
<dbReference type="InterPro" id="IPR004405">
    <property type="entry name" value="TF_pelota"/>
</dbReference>
<dbReference type="SUPFAM" id="SSF53137">
    <property type="entry name" value="Translational machinery components"/>
    <property type="match status" value="1"/>
</dbReference>
<dbReference type="FunFam" id="3.30.420.60:FF:000002">
    <property type="entry name" value="Protein pelota homolog"/>
    <property type="match status" value="1"/>
</dbReference>
<sequence>MKQLGRHIEKDASGYVKLCPEESEDMWHIYNLIAPGDRIRASTIRRVQSESSTGSVESQRMRVTLTLEVEDTEFDGTACQVKIKGRNAEENRFVKLGQYHTMDLELNKPFTLIKREWDSISFERIDNACNVAKRAEIAAIVLQEGLANLCLLTEHMTIVRQRIEVTIPRKRKGSASNHDKAITKFFDQIYQAILRHIDFSIVKGVLLASPGFLKDQLFEYIFAEAVRTEQRTLIENKPKFLVLHCSSGHKHALTELMQDPTVLAKLSDTKFATETRALDRFHRMLQDDPDRAFYGTAHVLKAYELGAIDTLMIADSLFRSNDVATRRKYIALVKGVRKNGGTALIYSSMHVTGEQLNNLSGIAAILSFPVPEIDDE</sequence>
<dbReference type="Proteomes" id="UP000054350">
    <property type="component" value="Unassembled WGS sequence"/>
</dbReference>
<organism evidence="8 9">
    <name type="scientific">Allomyces macrogynus (strain ATCC 38327)</name>
    <name type="common">Allomyces javanicus var. macrogynus</name>
    <dbReference type="NCBI Taxonomy" id="578462"/>
    <lineage>
        <taxon>Eukaryota</taxon>
        <taxon>Fungi</taxon>
        <taxon>Fungi incertae sedis</taxon>
        <taxon>Blastocladiomycota</taxon>
        <taxon>Blastocladiomycetes</taxon>
        <taxon>Blastocladiales</taxon>
        <taxon>Blastocladiaceae</taxon>
        <taxon>Allomyces</taxon>
    </lineage>
</organism>
<dbReference type="EMBL" id="GG745355">
    <property type="protein sequence ID" value="KNE67936.1"/>
    <property type="molecule type" value="Genomic_DNA"/>
</dbReference>
<keyword evidence="9" id="KW-1185">Reference proteome</keyword>
<feature type="domain" description="eRF1/Pelota-like N-terminal" evidence="7">
    <location>
        <begin position="1"/>
        <end position="130"/>
    </location>
</feature>
<reference evidence="9" key="2">
    <citation type="submission" date="2009-11" db="EMBL/GenBank/DDBJ databases">
        <title>The Genome Sequence of Allomyces macrogynus strain ATCC 38327.</title>
        <authorList>
            <consortium name="The Broad Institute Genome Sequencing Platform"/>
            <person name="Russ C."/>
            <person name="Cuomo C."/>
            <person name="Shea T."/>
            <person name="Young S.K."/>
            <person name="Zeng Q."/>
            <person name="Koehrsen M."/>
            <person name="Haas B."/>
            <person name="Borodovsky M."/>
            <person name="Guigo R."/>
            <person name="Alvarado L."/>
            <person name="Berlin A."/>
            <person name="Borenstein D."/>
            <person name="Chen Z."/>
            <person name="Engels R."/>
            <person name="Freedman E."/>
            <person name="Gellesch M."/>
            <person name="Goldberg J."/>
            <person name="Griggs A."/>
            <person name="Gujja S."/>
            <person name="Heiman D."/>
            <person name="Hepburn T."/>
            <person name="Howarth C."/>
            <person name="Jen D."/>
            <person name="Larson L."/>
            <person name="Lewis B."/>
            <person name="Mehta T."/>
            <person name="Park D."/>
            <person name="Pearson M."/>
            <person name="Roberts A."/>
            <person name="Saif S."/>
            <person name="Shenoy N."/>
            <person name="Sisk P."/>
            <person name="Stolte C."/>
            <person name="Sykes S."/>
            <person name="Walk T."/>
            <person name="White J."/>
            <person name="Yandava C."/>
            <person name="Burger G."/>
            <person name="Gray M.W."/>
            <person name="Holland P.W.H."/>
            <person name="King N."/>
            <person name="Lang F.B.F."/>
            <person name="Roger A.J."/>
            <person name="Ruiz-Trillo I."/>
            <person name="Lander E."/>
            <person name="Nusbaum C."/>
        </authorList>
    </citation>
    <scope>NUCLEOTIDE SEQUENCE [LARGE SCALE GENOMIC DNA]</scope>
    <source>
        <strain evidence="9">ATCC 38327</strain>
    </source>
</reference>
<dbReference type="FunFam" id="3.30.1330.30:FF:000008">
    <property type="entry name" value="Protein pelota homolog"/>
    <property type="match status" value="1"/>
</dbReference>
<dbReference type="GO" id="GO:0046872">
    <property type="term" value="F:metal ion binding"/>
    <property type="evidence" value="ECO:0007669"/>
    <property type="project" value="UniProtKB-KW"/>
</dbReference>
<dbReference type="Pfam" id="PF03464">
    <property type="entry name" value="eRF1_2"/>
    <property type="match status" value="1"/>
</dbReference>
<comment type="function">
    <text evidence="6">Component of the Dom34-Hbs1 complex, a complex that recognizes stalled ribosomes and triggers the No-Go Decay (NGD) pathway (PubMed:20890290). In the Dom34-Hbs1 complex, dom34 recognizes ribosomes stalled at the 3' end of an mRNA and engages stalled ribosomes by destabilizing mRNA in the mRNA channel. Following ribosome-binding, the Dom34-Hbs1 complex promotes the disassembly of stalled ribosomes, followed by degradation of damaged mRNAs as part of the NGD pathway.</text>
</comment>
<evidence type="ECO:0000313" key="8">
    <source>
        <dbReference type="EMBL" id="KNE67936.1"/>
    </source>
</evidence>
<dbReference type="GO" id="GO:0005737">
    <property type="term" value="C:cytoplasm"/>
    <property type="evidence" value="ECO:0007669"/>
    <property type="project" value="UniProtKB-SubCell"/>
</dbReference>
<dbReference type="OrthoDB" id="10249111at2759"/>
<evidence type="ECO:0000256" key="2">
    <source>
        <dbReference type="ARBA" id="ARBA00004496"/>
    </source>
</evidence>
<reference evidence="8 9" key="1">
    <citation type="submission" date="2009-11" db="EMBL/GenBank/DDBJ databases">
        <title>Annotation of Allomyces macrogynus ATCC 38327.</title>
        <authorList>
            <consortium name="The Broad Institute Genome Sequencing Platform"/>
            <person name="Russ C."/>
            <person name="Cuomo C."/>
            <person name="Burger G."/>
            <person name="Gray M.W."/>
            <person name="Holland P.W.H."/>
            <person name="King N."/>
            <person name="Lang F.B.F."/>
            <person name="Roger A.J."/>
            <person name="Ruiz-Trillo I."/>
            <person name="Young S.K."/>
            <person name="Zeng Q."/>
            <person name="Gargeya S."/>
            <person name="Fitzgerald M."/>
            <person name="Haas B."/>
            <person name="Abouelleil A."/>
            <person name="Alvarado L."/>
            <person name="Arachchi H.M."/>
            <person name="Berlin A."/>
            <person name="Chapman S.B."/>
            <person name="Gearin G."/>
            <person name="Goldberg J."/>
            <person name="Griggs A."/>
            <person name="Gujja S."/>
            <person name="Hansen M."/>
            <person name="Heiman D."/>
            <person name="Howarth C."/>
            <person name="Larimer J."/>
            <person name="Lui A."/>
            <person name="MacDonald P.J.P."/>
            <person name="McCowen C."/>
            <person name="Montmayeur A."/>
            <person name="Murphy C."/>
            <person name="Neiman D."/>
            <person name="Pearson M."/>
            <person name="Priest M."/>
            <person name="Roberts A."/>
            <person name="Saif S."/>
            <person name="Shea T."/>
            <person name="Sisk P."/>
            <person name="Stolte C."/>
            <person name="Sykes S."/>
            <person name="Wortman J."/>
            <person name="Nusbaum C."/>
            <person name="Birren B."/>
        </authorList>
    </citation>
    <scope>NUCLEOTIDE SEQUENCE [LARGE SCALE GENOMIC DNA]</scope>
    <source>
        <strain evidence="8 9">ATCC 38327</strain>
    </source>
</reference>
<dbReference type="InterPro" id="IPR005142">
    <property type="entry name" value="eRF1_3"/>
</dbReference>
<evidence type="ECO:0000256" key="6">
    <source>
        <dbReference type="RuleBase" id="RU362019"/>
    </source>
</evidence>
<dbReference type="Gene3D" id="2.30.30.870">
    <property type="entry name" value="Pelota, domain A"/>
    <property type="match status" value="1"/>
</dbReference>
<dbReference type="PANTHER" id="PTHR10853:SF0">
    <property type="entry name" value="PROTEIN PELOTA HOMOLOG"/>
    <property type="match status" value="1"/>
</dbReference>
<evidence type="ECO:0000256" key="1">
    <source>
        <dbReference type="ARBA" id="ARBA00001968"/>
    </source>
</evidence>
<dbReference type="FunFam" id="2.30.30.870:FF:000001">
    <property type="entry name" value="Protein pelota homolog"/>
    <property type="match status" value="1"/>
</dbReference>
<dbReference type="Pfam" id="PF03465">
    <property type="entry name" value="eRF1_3"/>
    <property type="match status" value="1"/>
</dbReference>
<comment type="similarity">
    <text evidence="3 6">Belongs to the eukaryotic release factor 1 family. Pelota subfamily.</text>
</comment>
<name>A0A0L0SZL3_ALLM3</name>